<feature type="compositionally biased region" description="Low complexity" evidence="1">
    <location>
        <begin position="240"/>
        <end position="249"/>
    </location>
</feature>
<dbReference type="VEuPathDB" id="TriTrypDB:BSAL_18860"/>
<feature type="compositionally biased region" description="Basic and acidic residues" evidence="1">
    <location>
        <begin position="34"/>
        <end position="44"/>
    </location>
</feature>
<feature type="compositionally biased region" description="Basic and acidic residues" evidence="1">
    <location>
        <begin position="503"/>
        <end position="512"/>
    </location>
</feature>
<proteinExistence type="predicted"/>
<dbReference type="Proteomes" id="UP000051952">
    <property type="component" value="Unassembled WGS sequence"/>
</dbReference>
<reference evidence="3" key="1">
    <citation type="submission" date="2015-09" db="EMBL/GenBank/DDBJ databases">
        <authorList>
            <consortium name="Pathogen Informatics"/>
        </authorList>
    </citation>
    <scope>NUCLEOTIDE SEQUENCE [LARGE SCALE GENOMIC DNA]</scope>
    <source>
        <strain evidence="3">Lake Konstanz</strain>
    </source>
</reference>
<feature type="region of interest" description="Disordered" evidence="1">
    <location>
        <begin position="228"/>
        <end position="264"/>
    </location>
</feature>
<evidence type="ECO:0000313" key="3">
    <source>
        <dbReference type="Proteomes" id="UP000051952"/>
    </source>
</evidence>
<dbReference type="EMBL" id="CYKH01001699">
    <property type="protein sequence ID" value="CUI14901.1"/>
    <property type="molecule type" value="Genomic_DNA"/>
</dbReference>
<sequence length="512" mass="55298">MEAVPRTPPPRHRPAAARQVRSHKLRTSSNTHTNNEDQHQENHNNGETTTPTVTPLSSLATPSRQVEHFIGIEGTPSHPSNAGTSPYYCPICMLHYPVALNTLCCGQTICGGCARGLFVQRGFLPPVSSSSSMPTSSSRPTSLNSSANVTPRPLAGGSSGVSVAHILSATPSRSSAQSNNVPADNLTTPVSSLRPTASSVRAMITATTERPVVPCPYCSRSLRAALQVSTTAAPPPPPQSSSSNQQQFSTVAYSTQTPRRPVEQNVATTPLPQISGLMAHTPAHRSTATSASALALGRSPYTPIASRMFVPSNTPQRHQQHHSAILDTQHPNAVPAAQQPVITKYASLKDLPTSSNSSPHVVVRHTTHPTEDEQQVKTSIGASFEELRARLVRFQVSQDYRRVEEDEVKHDPDRKKIHVEQEPPTQSLLQRPDYTNAQSRGSHRPTNRSHRRLNPAAVGSLRTSGASQQPQQNVTTDAAITRRSRSRSPLTAPQSGLDQPPDAEERSWCPIM</sequence>
<evidence type="ECO:0000313" key="2">
    <source>
        <dbReference type="EMBL" id="CUI14901.1"/>
    </source>
</evidence>
<accession>A0A0S4KK17</accession>
<feature type="compositionally biased region" description="Basic and acidic residues" evidence="1">
    <location>
        <begin position="403"/>
        <end position="421"/>
    </location>
</feature>
<evidence type="ECO:0008006" key="4">
    <source>
        <dbReference type="Google" id="ProtNLM"/>
    </source>
</evidence>
<feature type="compositionally biased region" description="Low complexity" evidence="1">
    <location>
        <begin position="127"/>
        <end position="146"/>
    </location>
</feature>
<feature type="compositionally biased region" description="Polar residues" evidence="1">
    <location>
        <begin position="487"/>
        <end position="497"/>
    </location>
</feature>
<feature type="compositionally biased region" description="Polar residues" evidence="1">
    <location>
        <begin position="423"/>
        <end position="440"/>
    </location>
</feature>
<feature type="region of interest" description="Disordered" evidence="1">
    <location>
        <begin position="1"/>
        <end position="61"/>
    </location>
</feature>
<evidence type="ECO:0000256" key="1">
    <source>
        <dbReference type="SAM" id="MobiDB-lite"/>
    </source>
</evidence>
<feature type="region of interest" description="Disordered" evidence="1">
    <location>
        <begin position="403"/>
        <end position="512"/>
    </location>
</feature>
<name>A0A0S4KK17_BODSA</name>
<feature type="compositionally biased region" description="Basic residues" evidence="1">
    <location>
        <begin position="441"/>
        <end position="453"/>
    </location>
</feature>
<feature type="compositionally biased region" description="Basic residues" evidence="1">
    <location>
        <begin position="9"/>
        <end position="26"/>
    </location>
</feature>
<dbReference type="AlphaFoldDB" id="A0A0S4KK17"/>
<gene>
    <name evidence="2" type="ORF">BSAL_18860</name>
</gene>
<feature type="region of interest" description="Disordered" evidence="1">
    <location>
        <begin position="127"/>
        <end position="155"/>
    </location>
</feature>
<feature type="compositionally biased region" description="Polar residues" evidence="1">
    <location>
        <begin position="461"/>
        <end position="478"/>
    </location>
</feature>
<feature type="compositionally biased region" description="Low complexity" evidence="1">
    <location>
        <begin position="45"/>
        <end position="61"/>
    </location>
</feature>
<keyword evidence="3" id="KW-1185">Reference proteome</keyword>
<organism evidence="2 3">
    <name type="scientific">Bodo saltans</name>
    <name type="common">Flagellated protozoan</name>
    <dbReference type="NCBI Taxonomy" id="75058"/>
    <lineage>
        <taxon>Eukaryota</taxon>
        <taxon>Discoba</taxon>
        <taxon>Euglenozoa</taxon>
        <taxon>Kinetoplastea</taxon>
        <taxon>Metakinetoplastina</taxon>
        <taxon>Eubodonida</taxon>
        <taxon>Bodonidae</taxon>
        <taxon>Bodo</taxon>
    </lineage>
</organism>
<protein>
    <recommendedName>
        <fullName evidence="4">Zinc finger protein</fullName>
    </recommendedName>
</protein>
<feature type="region of interest" description="Disordered" evidence="1">
    <location>
        <begin position="170"/>
        <end position="192"/>
    </location>
</feature>